<gene>
    <name evidence="2" type="ORF">S01H4_02677</name>
    <name evidence="1" type="ORF">S01H4_16020</name>
</gene>
<organism evidence="2">
    <name type="scientific">marine sediment metagenome</name>
    <dbReference type="NCBI Taxonomy" id="412755"/>
    <lineage>
        <taxon>unclassified sequences</taxon>
        <taxon>metagenomes</taxon>
        <taxon>ecological metagenomes</taxon>
    </lineage>
</organism>
<dbReference type="EMBL" id="BART01007018">
    <property type="protein sequence ID" value="GAG72558.1"/>
    <property type="molecule type" value="Genomic_DNA"/>
</dbReference>
<proteinExistence type="predicted"/>
<name>X0ZW88_9ZZZZ</name>
<reference evidence="2" key="1">
    <citation type="journal article" date="2014" name="Front. Microbiol.">
        <title>High frequency of phylogenetically diverse reductive dehalogenase-homologous genes in deep subseafloor sedimentary metagenomes.</title>
        <authorList>
            <person name="Kawai M."/>
            <person name="Futagami T."/>
            <person name="Toyoda A."/>
            <person name="Takaki Y."/>
            <person name="Nishi S."/>
            <person name="Hori S."/>
            <person name="Arai W."/>
            <person name="Tsubouchi T."/>
            <person name="Morono Y."/>
            <person name="Uchiyama I."/>
            <person name="Ito T."/>
            <person name="Fujiyama A."/>
            <person name="Inagaki F."/>
            <person name="Takami H."/>
        </authorList>
    </citation>
    <scope>NUCLEOTIDE SEQUENCE</scope>
    <source>
        <strain evidence="2">Expedition CK06-06</strain>
    </source>
</reference>
<protein>
    <submittedName>
        <fullName evidence="2">Uncharacterized protein</fullName>
    </submittedName>
</protein>
<dbReference type="AlphaFoldDB" id="X0ZW88"/>
<accession>X0ZW88</accession>
<evidence type="ECO:0000313" key="1">
    <source>
        <dbReference type="EMBL" id="GAG72558.1"/>
    </source>
</evidence>
<evidence type="ECO:0000313" key="2">
    <source>
        <dbReference type="EMBL" id="GAG73774.1"/>
    </source>
</evidence>
<dbReference type="EMBL" id="BART01000604">
    <property type="protein sequence ID" value="GAG73774.1"/>
    <property type="molecule type" value="Genomic_DNA"/>
</dbReference>
<sequence>MDDRLSKLYEKHKEPEDESEIIVIADLCDTCPILHDFLRFTKFLGEPSEPPRLGYAVSDGRLYTTLSDSARRRSLRVECETFHDGCEKIENHIMQGTLDVLWYTWKEKNGRAGKKSKA</sequence>
<comment type="caution">
    <text evidence="2">The sequence shown here is derived from an EMBL/GenBank/DDBJ whole genome shotgun (WGS) entry which is preliminary data.</text>
</comment>